<dbReference type="AlphaFoldDB" id="A0A5A8C430"/>
<evidence type="ECO:0000313" key="1">
    <source>
        <dbReference type="EMBL" id="KAA0146880.1"/>
    </source>
</evidence>
<protein>
    <submittedName>
        <fullName evidence="1">Uncharacterized protein</fullName>
    </submittedName>
</protein>
<name>A0A5A8C430_CAFRO</name>
<gene>
    <name evidence="1" type="ORF">FNF29_07761</name>
</gene>
<keyword evidence="2" id="KW-1185">Reference proteome</keyword>
<accession>A0A5A8C430</accession>
<dbReference type="Proteomes" id="UP000323011">
    <property type="component" value="Unassembled WGS sequence"/>
</dbReference>
<proteinExistence type="predicted"/>
<sequence length="577" mass="60425">MFASAHRASRALRTAPAVLACASAGSFALAQSEGDDRLPSFSEAEHTAIVRTGRPAVQRSACGSLGAGPVLAASAVADEDIDDLASSSSLDDDVQITDDDIPGRKKALVRLPSASQFAKGLVSVVRLPWDIVTGAIDEDGNEISAPSVTISADGEEVEVEEELPSSQDVVLSYDDIDNVTNIVPHVKSKPIELVLMRSLKRGAGADTFGDAPITDAWGSITRGVSSLMPRSLFARKRVWFHEGDSASGDTLLEDTDVTGDTTPSKGSAAVAAAAAGAKEPGSEEDDDDLDMGDVGSGASMLVQINAGLGTAPRTQGAPGDGLDLMVVPLLVMGRWTAATNCQRFAGASTPILIPNVRRSGGRNDLSLQAVIFPKTGNPMMPSGLVSTNLGCKIRGSDFTLEYSAALDSRKEDEHSLTYFQTVLPSVALGTSVTAEGGSFLSALPSTFRYGAMAAYTPDGASSTWMARYNPADADGVVRVRHFREVNEKAKLMTEVAVREDMSSEMVAAIELPLRQEPFMRDPYTVLKAAITSAGKLSATLEHSLAMGSDCMGRLEIGASVDAATDTNTVSVGYMLQA</sequence>
<reference evidence="1 2" key="1">
    <citation type="submission" date="2019-07" db="EMBL/GenBank/DDBJ databases">
        <title>Genomes of Cafeteria roenbergensis.</title>
        <authorList>
            <person name="Fischer M.G."/>
            <person name="Hackl T."/>
            <person name="Roman M."/>
        </authorList>
    </citation>
    <scope>NUCLEOTIDE SEQUENCE [LARGE SCALE GENOMIC DNA]</scope>
    <source>
        <strain evidence="1 2">BVI</strain>
    </source>
</reference>
<dbReference type="EMBL" id="VLTN01000076">
    <property type="protein sequence ID" value="KAA0146880.1"/>
    <property type="molecule type" value="Genomic_DNA"/>
</dbReference>
<organism evidence="1 2">
    <name type="scientific">Cafeteria roenbergensis</name>
    <name type="common">Marine flagellate</name>
    <dbReference type="NCBI Taxonomy" id="33653"/>
    <lineage>
        <taxon>Eukaryota</taxon>
        <taxon>Sar</taxon>
        <taxon>Stramenopiles</taxon>
        <taxon>Bigyra</taxon>
        <taxon>Opalozoa</taxon>
        <taxon>Bicosoecida</taxon>
        <taxon>Cafeteriaceae</taxon>
        <taxon>Cafeteria</taxon>
    </lineage>
</organism>
<comment type="caution">
    <text evidence="1">The sequence shown here is derived from an EMBL/GenBank/DDBJ whole genome shotgun (WGS) entry which is preliminary data.</text>
</comment>
<evidence type="ECO:0000313" key="2">
    <source>
        <dbReference type="Proteomes" id="UP000323011"/>
    </source>
</evidence>